<dbReference type="PANTHER" id="PTHR39431:SF1">
    <property type="entry name" value="FRPA_C-RELATED PROTEIN"/>
    <property type="match status" value="1"/>
</dbReference>
<feature type="region of interest" description="Disordered" evidence="1">
    <location>
        <begin position="1"/>
        <end position="47"/>
    </location>
</feature>
<evidence type="ECO:0000256" key="1">
    <source>
        <dbReference type="SAM" id="MobiDB-lite"/>
    </source>
</evidence>
<accession>A0ABT6G5X8</accession>
<sequence length="375" mass="39571">MFDHSTLTNPTAHQNAAALAASQAPAQSAVTNDGAPSGGKSSDEGNIARQRSIVDQIDLSIEANQRIEQSLDAFQGPVFEFTSSALDVFNALKPAMDEAQTRMNREAFIVLAMMGVPPAKARAIANAMTGGDPGELGISGANGSGRAISAQELSLNISTGNGQVNLGELSISSSRVEIDFSAFEAKFSQIGGQANISISEFKAHIEMVRIEIAQAFQQDPLILDLDGNGIDITSLENGKQFDIDGDGTLDQTAWIRGADALLALDRNGDGKINDGRELFGDQNGAKDGFEELAKYDDNLDGLIDKQDGVFSSLVLLRADGSQQSLTDAGIKSISLSMITPVDQRLIGGDLVARSAFERDDGSVGQIGEVFFDVKA</sequence>
<gene>
    <name evidence="2" type="ORF">P7680_00465</name>
</gene>
<protein>
    <recommendedName>
        <fullName evidence="4">Calcium-binding protein</fullName>
    </recommendedName>
</protein>
<dbReference type="EMBL" id="JARSBO010000001">
    <property type="protein sequence ID" value="MDG4717447.1"/>
    <property type="molecule type" value="Genomic_DNA"/>
</dbReference>
<evidence type="ECO:0008006" key="4">
    <source>
        <dbReference type="Google" id="ProtNLM"/>
    </source>
</evidence>
<evidence type="ECO:0000313" key="2">
    <source>
        <dbReference type="EMBL" id="MDG4717447.1"/>
    </source>
</evidence>
<feature type="compositionally biased region" description="Low complexity" evidence="1">
    <location>
        <begin position="12"/>
        <end position="29"/>
    </location>
</feature>
<comment type="caution">
    <text evidence="2">The sequence shown here is derived from an EMBL/GenBank/DDBJ whole genome shotgun (WGS) entry which is preliminary data.</text>
</comment>
<proteinExistence type="predicted"/>
<name>A0ABT6G5X8_9PROT</name>
<keyword evidence="3" id="KW-1185">Reference proteome</keyword>
<feature type="compositionally biased region" description="Polar residues" evidence="1">
    <location>
        <begin position="1"/>
        <end position="11"/>
    </location>
</feature>
<dbReference type="RefSeq" id="WP_114101121.1">
    <property type="nucleotide sequence ID" value="NZ_JARSBO010000001.1"/>
</dbReference>
<dbReference type="Proteomes" id="UP001529180">
    <property type="component" value="Unassembled WGS sequence"/>
</dbReference>
<dbReference type="PANTHER" id="PTHR39431">
    <property type="entry name" value="FRPA/C-RELATED PROTEIN"/>
    <property type="match status" value="1"/>
</dbReference>
<evidence type="ECO:0000313" key="3">
    <source>
        <dbReference type="Proteomes" id="UP001529180"/>
    </source>
</evidence>
<reference evidence="2 3" key="1">
    <citation type="submission" date="2023-03" db="EMBL/GenBank/DDBJ databases">
        <title>Strain FZY0004 represents a novel species in the genus Thalassospira isolated from seawater.</title>
        <authorList>
            <person name="Fu Z.-Y."/>
        </authorList>
    </citation>
    <scope>NUCLEOTIDE SEQUENCE [LARGE SCALE GENOMIC DNA]</scope>
    <source>
        <strain evidence="2 3">FZY0004</strain>
    </source>
</reference>
<organism evidence="2 3">
    <name type="scientific">Thalassospira aquimaris</name>
    <dbReference type="NCBI Taxonomy" id="3037796"/>
    <lineage>
        <taxon>Bacteria</taxon>
        <taxon>Pseudomonadati</taxon>
        <taxon>Pseudomonadota</taxon>
        <taxon>Alphaproteobacteria</taxon>
        <taxon>Rhodospirillales</taxon>
        <taxon>Thalassospiraceae</taxon>
        <taxon>Thalassospira</taxon>
    </lineage>
</organism>